<organism evidence="1 2">
    <name type="scientific">Methanosarcina siciliae T4/M</name>
    <dbReference type="NCBI Taxonomy" id="1434120"/>
    <lineage>
        <taxon>Archaea</taxon>
        <taxon>Methanobacteriati</taxon>
        <taxon>Methanobacteriota</taxon>
        <taxon>Stenosarchaea group</taxon>
        <taxon>Methanomicrobia</taxon>
        <taxon>Methanosarcinales</taxon>
        <taxon>Methanosarcinaceae</taxon>
        <taxon>Methanosarcina</taxon>
    </lineage>
</organism>
<sequence>MTYGKENNLKEWQKSDEITKSIEQAAANKVVNINAAVTEENITDKILQISVTMQ</sequence>
<keyword evidence="1" id="KW-0808">Transferase</keyword>
<dbReference type="PATRIC" id="fig|1434120.4.peg.537"/>
<name>A0A0E3P1A4_9EURY</name>
<accession>A0A0E3P1A4</accession>
<dbReference type="GO" id="GO:0016740">
    <property type="term" value="F:transferase activity"/>
    <property type="evidence" value="ECO:0007669"/>
    <property type="project" value="UniProtKB-KW"/>
</dbReference>
<dbReference type="Proteomes" id="UP000033111">
    <property type="component" value="Chromosome"/>
</dbReference>
<reference evidence="1 2" key="1">
    <citation type="submission" date="2014-07" db="EMBL/GenBank/DDBJ databases">
        <title>Methanogenic archaea and the global carbon cycle.</title>
        <authorList>
            <person name="Henriksen J.R."/>
            <person name="Luke J."/>
            <person name="Reinhart S."/>
            <person name="Benedict M.N."/>
            <person name="Youngblut N.D."/>
            <person name="Metcalf M.E."/>
            <person name="Whitaker R.J."/>
            <person name="Metcalf W.W."/>
        </authorList>
    </citation>
    <scope>NUCLEOTIDE SEQUENCE [LARGE SCALE GENOMIC DNA]</scope>
    <source>
        <strain evidence="1 2">T4/M</strain>
    </source>
</reference>
<dbReference type="EMBL" id="CP009506">
    <property type="protein sequence ID" value="AKB27135.1"/>
    <property type="molecule type" value="Genomic_DNA"/>
</dbReference>
<dbReference type="RefSeq" id="WP_231590377.1">
    <property type="nucleotide sequence ID" value="NZ_CP009506.1"/>
</dbReference>
<dbReference type="AlphaFoldDB" id="A0A0E3P1A4"/>
<proteinExistence type="predicted"/>
<evidence type="ECO:0000313" key="2">
    <source>
        <dbReference type="Proteomes" id="UP000033111"/>
    </source>
</evidence>
<evidence type="ECO:0000313" key="1">
    <source>
        <dbReference type="EMBL" id="AKB27135.1"/>
    </source>
</evidence>
<dbReference type="KEGG" id="msw:MSSIT_0416"/>
<gene>
    <name evidence="1" type="ORF">MSSIT_0416</name>
</gene>
<dbReference type="GeneID" id="69042821"/>
<protein>
    <submittedName>
        <fullName evidence="1">GTPases-Sulfate adenylate transferase subunit 1</fullName>
    </submittedName>
</protein>
<keyword evidence="2" id="KW-1185">Reference proteome</keyword>
<dbReference type="HOGENOM" id="CLU_3039109_0_0_2"/>